<dbReference type="Proteomes" id="UP001589610">
    <property type="component" value="Unassembled WGS sequence"/>
</dbReference>
<comment type="caution">
    <text evidence="1">The sequence shown here is derived from an EMBL/GenBank/DDBJ whole genome shotgun (WGS) entry which is preliminary data.</text>
</comment>
<keyword evidence="2" id="KW-1185">Reference proteome</keyword>
<accession>A0ABV5TL52</accession>
<sequence>MKLLDDGVNLGTDRGYSSGRARRFPDGLSITAASTDAPMSSWPGITTLMPHG</sequence>
<evidence type="ECO:0000313" key="1">
    <source>
        <dbReference type="EMBL" id="MFB9679155.1"/>
    </source>
</evidence>
<name>A0ABV5TL52_9ACTN</name>
<gene>
    <name evidence="1" type="ORF">ACFFRH_27070</name>
</gene>
<organism evidence="1 2">
    <name type="scientific">Streptosporangium vulgare</name>
    <dbReference type="NCBI Taxonomy" id="46190"/>
    <lineage>
        <taxon>Bacteria</taxon>
        <taxon>Bacillati</taxon>
        <taxon>Actinomycetota</taxon>
        <taxon>Actinomycetes</taxon>
        <taxon>Streptosporangiales</taxon>
        <taxon>Streptosporangiaceae</taxon>
        <taxon>Streptosporangium</taxon>
    </lineage>
</organism>
<protein>
    <submittedName>
        <fullName evidence="1">Uncharacterized protein</fullName>
    </submittedName>
</protein>
<evidence type="ECO:0000313" key="2">
    <source>
        <dbReference type="Proteomes" id="UP001589610"/>
    </source>
</evidence>
<dbReference type="RefSeq" id="WP_386160468.1">
    <property type="nucleotide sequence ID" value="NZ_JBHMBS010000014.1"/>
</dbReference>
<reference evidence="1 2" key="1">
    <citation type="submission" date="2024-09" db="EMBL/GenBank/DDBJ databases">
        <authorList>
            <person name="Sun Q."/>
            <person name="Mori K."/>
        </authorList>
    </citation>
    <scope>NUCLEOTIDE SEQUENCE [LARGE SCALE GENOMIC DNA]</scope>
    <source>
        <strain evidence="1 2">JCM 3028</strain>
    </source>
</reference>
<dbReference type="EMBL" id="JBHMBS010000014">
    <property type="protein sequence ID" value="MFB9679155.1"/>
    <property type="molecule type" value="Genomic_DNA"/>
</dbReference>
<proteinExistence type="predicted"/>